<reference evidence="2" key="1">
    <citation type="journal article" date="2019" name="Int. J. Syst. Evol. Microbiol.">
        <title>The Global Catalogue of Microorganisms (GCM) 10K type strain sequencing project: providing services to taxonomists for standard genome sequencing and annotation.</title>
        <authorList>
            <consortium name="The Broad Institute Genomics Platform"/>
            <consortium name="The Broad Institute Genome Sequencing Center for Infectious Disease"/>
            <person name="Wu L."/>
            <person name="Ma J."/>
        </authorList>
    </citation>
    <scope>NUCLEOTIDE SEQUENCE [LARGE SCALE GENOMIC DNA]</scope>
    <source>
        <strain evidence="2">JCM 17938</strain>
    </source>
</reference>
<gene>
    <name evidence="1" type="ORF">GCM10023195_46840</name>
</gene>
<dbReference type="Gene3D" id="3.90.1150.30">
    <property type="match status" value="1"/>
</dbReference>
<name>A0ABP8TLF6_9ACTN</name>
<evidence type="ECO:0000313" key="2">
    <source>
        <dbReference type="Proteomes" id="UP001500212"/>
    </source>
</evidence>
<dbReference type="InterPro" id="IPR058532">
    <property type="entry name" value="YjbR/MT2646/Rv2570-like"/>
</dbReference>
<evidence type="ECO:0000313" key="1">
    <source>
        <dbReference type="EMBL" id="GAA4611086.1"/>
    </source>
</evidence>
<keyword evidence="1" id="KW-0238">DNA-binding</keyword>
<dbReference type="InterPro" id="IPR038056">
    <property type="entry name" value="YjbR-like_sf"/>
</dbReference>
<keyword evidence="2" id="KW-1185">Reference proteome</keyword>
<sequence>MVTVEDVRRVASALPRTEEHLIRDRVKFRVGRIVYVALSADEEWMGFAFPKEERAALVAGEPDRFRLPRLSDQRFNWVDVRLAALDEDEMRELVQDAWRMVVPKRVAAAHLGPSPVTGAPRR</sequence>
<dbReference type="Proteomes" id="UP001500212">
    <property type="component" value="Unassembled WGS sequence"/>
</dbReference>
<dbReference type="EMBL" id="BAABHJ010000016">
    <property type="protein sequence ID" value="GAA4611086.1"/>
    <property type="molecule type" value="Genomic_DNA"/>
</dbReference>
<comment type="caution">
    <text evidence="1">The sequence shown here is derived from an EMBL/GenBank/DDBJ whole genome shotgun (WGS) entry which is preliminary data.</text>
</comment>
<protein>
    <submittedName>
        <fullName evidence="1">MmcQ/YjbR family DNA-binding protein</fullName>
    </submittedName>
</protein>
<dbReference type="SUPFAM" id="SSF142906">
    <property type="entry name" value="YjbR-like"/>
    <property type="match status" value="1"/>
</dbReference>
<accession>A0ABP8TLF6</accession>
<proteinExistence type="predicted"/>
<organism evidence="1 2">
    <name type="scientific">Actinoallomurus liliacearum</name>
    <dbReference type="NCBI Taxonomy" id="1080073"/>
    <lineage>
        <taxon>Bacteria</taxon>
        <taxon>Bacillati</taxon>
        <taxon>Actinomycetota</taxon>
        <taxon>Actinomycetes</taxon>
        <taxon>Streptosporangiales</taxon>
        <taxon>Thermomonosporaceae</taxon>
        <taxon>Actinoallomurus</taxon>
    </lineage>
</organism>
<dbReference type="GO" id="GO:0003677">
    <property type="term" value="F:DNA binding"/>
    <property type="evidence" value="ECO:0007669"/>
    <property type="project" value="UniProtKB-KW"/>
</dbReference>
<dbReference type="Pfam" id="PF04237">
    <property type="entry name" value="YjbR"/>
    <property type="match status" value="1"/>
</dbReference>